<dbReference type="EMBL" id="CP031092">
    <property type="protein sequence ID" value="AXF54715.1"/>
    <property type="molecule type" value="Genomic_DNA"/>
</dbReference>
<evidence type="ECO:0000256" key="1">
    <source>
        <dbReference type="ARBA" id="ARBA00004141"/>
    </source>
</evidence>
<protein>
    <submittedName>
        <fullName evidence="8">Metal ABC transporter permease</fullName>
    </submittedName>
</protein>
<evidence type="ECO:0000256" key="3">
    <source>
        <dbReference type="ARBA" id="ARBA00022692"/>
    </source>
</evidence>
<dbReference type="SUPFAM" id="SSF81345">
    <property type="entry name" value="ABC transporter involved in vitamin B12 uptake, BtuC"/>
    <property type="match status" value="1"/>
</dbReference>
<dbReference type="AlphaFoldDB" id="A0A345BUT4"/>
<feature type="transmembrane region" description="Helical" evidence="7">
    <location>
        <begin position="254"/>
        <end position="271"/>
    </location>
</feature>
<comment type="similarity">
    <text evidence="2 6">Belongs to the ABC-3 integral membrane protein family.</text>
</comment>
<evidence type="ECO:0000256" key="7">
    <source>
        <dbReference type="SAM" id="Phobius"/>
    </source>
</evidence>
<evidence type="ECO:0000256" key="2">
    <source>
        <dbReference type="ARBA" id="ARBA00008034"/>
    </source>
</evidence>
<keyword evidence="3 6" id="KW-0812">Transmembrane</keyword>
<feature type="transmembrane region" description="Helical" evidence="7">
    <location>
        <begin position="14"/>
        <end position="34"/>
    </location>
</feature>
<feature type="transmembrane region" description="Helical" evidence="7">
    <location>
        <begin position="141"/>
        <end position="159"/>
    </location>
</feature>
<reference evidence="8 9" key="1">
    <citation type="journal article" date="2018" name="J. Microbiol.">
        <title>Salicibibacter kimchii gen. nov., sp. nov., a moderately halophilic and alkalitolerant bacterium in the family Bacillaceae, isolated from kimchi.</title>
        <authorList>
            <person name="Jang J.Y."/>
            <person name="Oh Y.J."/>
            <person name="Lim S.K."/>
            <person name="Park H.K."/>
            <person name="Lee C."/>
            <person name="Kim J.Y."/>
            <person name="Lee M.A."/>
            <person name="Choi H.J."/>
        </authorList>
    </citation>
    <scope>NUCLEOTIDE SEQUENCE [LARGE SCALE GENOMIC DNA]</scope>
    <source>
        <strain evidence="8 9">NKC1-1</strain>
    </source>
</reference>
<evidence type="ECO:0000313" key="8">
    <source>
        <dbReference type="EMBL" id="AXF54715.1"/>
    </source>
</evidence>
<sequence>MIDVFFHYDFLRQALFSGMMVGLAAPLLGVFLVVKRMSLVADALSHITLTGIAFHFLLASFFVTLADIDPLYMGMVFALAGALLINQLRKVYSHFKEVAIPIIMSAGIGLGVVFISIADGFNTDLFAYLFGSVAAVGRTDFYTILVVTGIVILLLILFYKEWFFLSFDEEQAMVSGLPGKWLDVVFMLLVALVISAAMRIVGILLVSALMTLPVAAAMQWAKSFKQMFFYSALFGEVAVLAGIIFGFYLDLAPGGVIVVVAVTILLFSLGVKKMGKQTSPSPLSTLRKES</sequence>
<organism evidence="8 9">
    <name type="scientific">Salicibibacter kimchii</name>
    <dbReference type="NCBI Taxonomy" id="2099786"/>
    <lineage>
        <taxon>Bacteria</taxon>
        <taxon>Bacillati</taxon>
        <taxon>Bacillota</taxon>
        <taxon>Bacilli</taxon>
        <taxon>Bacillales</taxon>
        <taxon>Bacillaceae</taxon>
        <taxon>Salicibibacter</taxon>
    </lineage>
</organism>
<dbReference type="PANTHER" id="PTHR30477">
    <property type="entry name" value="ABC-TRANSPORTER METAL-BINDING PROTEIN"/>
    <property type="match status" value="1"/>
</dbReference>
<dbReference type="KEGG" id="rue:DT065_00870"/>
<gene>
    <name evidence="8" type="ORF">DT065_00870</name>
</gene>
<dbReference type="InterPro" id="IPR001626">
    <property type="entry name" value="ABC_TroCD"/>
</dbReference>
<proteinExistence type="inferred from homology"/>
<dbReference type="GO" id="GO:0043190">
    <property type="term" value="C:ATP-binding cassette (ABC) transporter complex"/>
    <property type="evidence" value="ECO:0007669"/>
    <property type="project" value="InterPro"/>
</dbReference>
<comment type="subcellular location">
    <subcellularLocation>
        <location evidence="6">Cell membrane</location>
        <topology evidence="6">Multi-pass membrane protein</topology>
    </subcellularLocation>
    <subcellularLocation>
        <location evidence="1">Membrane</location>
        <topology evidence="1">Multi-pass membrane protein</topology>
    </subcellularLocation>
</comment>
<dbReference type="CDD" id="cd06550">
    <property type="entry name" value="TM_ABC_iron-siderophores_like"/>
    <property type="match status" value="1"/>
</dbReference>
<evidence type="ECO:0000256" key="5">
    <source>
        <dbReference type="ARBA" id="ARBA00023136"/>
    </source>
</evidence>
<feature type="transmembrane region" description="Helical" evidence="7">
    <location>
        <begin position="180"/>
        <end position="197"/>
    </location>
</feature>
<dbReference type="Pfam" id="PF00950">
    <property type="entry name" value="ABC-3"/>
    <property type="match status" value="1"/>
</dbReference>
<dbReference type="GO" id="GO:0010043">
    <property type="term" value="P:response to zinc ion"/>
    <property type="evidence" value="ECO:0007669"/>
    <property type="project" value="TreeGrafter"/>
</dbReference>
<accession>A0A345BUT4</accession>
<keyword evidence="6" id="KW-0813">Transport</keyword>
<evidence type="ECO:0000313" key="9">
    <source>
        <dbReference type="Proteomes" id="UP000252100"/>
    </source>
</evidence>
<feature type="transmembrane region" description="Helical" evidence="7">
    <location>
        <begin position="46"/>
        <end position="65"/>
    </location>
</feature>
<evidence type="ECO:0000256" key="4">
    <source>
        <dbReference type="ARBA" id="ARBA00022989"/>
    </source>
</evidence>
<dbReference type="InterPro" id="IPR037294">
    <property type="entry name" value="ABC_BtuC-like"/>
</dbReference>
<dbReference type="Gene3D" id="1.10.3470.10">
    <property type="entry name" value="ABC transporter involved in vitamin B12 uptake, BtuC"/>
    <property type="match status" value="1"/>
</dbReference>
<feature type="transmembrane region" description="Helical" evidence="7">
    <location>
        <begin position="100"/>
        <end position="121"/>
    </location>
</feature>
<dbReference type="OrthoDB" id="9798540at2"/>
<feature type="transmembrane region" description="Helical" evidence="7">
    <location>
        <begin position="228"/>
        <end position="248"/>
    </location>
</feature>
<dbReference type="PANTHER" id="PTHR30477:SF22">
    <property type="entry name" value="METAL ABC TRANSPORTER PERMEASE"/>
    <property type="match status" value="1"/>
</dbReference>
<keyword evidence="5 7" id="KW-0472">Membrane</keyword>
<keyword evidence="4 7" id="KW-1133">Transmembrane helix</keyword>
<dbReference type="RefSeq" id="WP_114370047.1">
    <property type="nucleotide sequence ID" value="NZ_CP031092.1"/>
</dbReference>
<dbReference type="Proteomes" id="UP000252100">
    <property type="component" value="Chromosome"/>
</dbReference>
<evidence type="ECO:0000256" key="6">
    <source>
        <dbReference type="RuleBase" id="RU003943"/>
    </source>
</evidence>
<name>A0A345BUT4_9BACI</name>
<dbReference type="GO" id="GO:0055085">
    <property type="term" value="P:transmembrane transport"/>
    <property type="evidence" value="ECO:0007669"/>
    <property type="project" value="InterPro"/>
</dbReference>
<keyword evidence="9" id="KW-1185">Reference proteome</keyword>